<keyword evidence="2" id="KW-1185">Reference proteome</keyword>
<proteinExistence type="predicted"/>
<reference evidence="1 2" key="1">
    <citation type="submission" date="2024-07" db="EMBL/GenBank/DDBJ databases">
        <title>Draft sequence of the Neodothiora populina.</title>
        <authorList>
            <person name="Drown D.D."/>
            <person name="Schuette U.S."/>
            <person name="Buechlein A.B."/>
            <person name="Rusch D.R."/>
            <person name="Winton L.W."/>
            <person name="Adams G.A."/>
        </authorList>
    </citation>
    <scope>NUCLEOTIDE SEQUENCE [LARGE SCALE GENOMIC DNA]</scope>
    <source>
        <strain evidence="1 2">CPC 39397</strain>
    </source>
</reference>
<comment type="caution">
    <text evidence="1">The sequence shown here is derived from an EMBL/GenBank/DDBJ whole genome shotgun (WGS) entry which is preliminary data.</text>
</comment>
<dbReference type="EMBL" id="JBFMKM010000014">
    <property type="protein sequence ID" value="KAL1297960.1"/>
    <property type="molecule type" value="Genomic_DNA"/>
</dbReference>
<evidence type="ECO:0000313" key="2">
    <source>
        <dbReference type="Proteomes" id="UP001562354"/>
    </source>
</evidence>
<organism evidence="1 2">
    <name type="scientific">Neodothiora populina</name>
    <dbReference type="NCBI Taxonomy" id="2781224"/>
    <lineage>
        <taxon>Eukaryota</taxon>
        <taxon>Fungi</taxon>
        <taxon>Dikarya</taxon>
        <taxon>Ascomycota</taxon>
        <taxon>Pezizomycotina</taxon>
        <taxon>Dothideomycetes</taxon>
        <taxon>Dothideomycetidae</taxon>
        <taxon>Dothideales</taxon>
        <taxon>Dothioraceae</taxon>
        <taxon>Neodothiora</taxon>
    </lineage>
</organism>
<dbReference type="GeneID" id="95980168"/>
<name>A0ABR3P5N2_9PEZI</name>
<accession>A0ABR3P5N2</accession>
<gene>
    <name evidence="1" type="ORF">AAFC00_006469</name>
</gene>
<protein>
    <submittedName>
        <fullName evidence="1">Uncharacterized protein</fullName>
    </submittedName>
</protein>
<dbReference type="Proteomes" id="UP001562354">
    <property type="component" value="Unassembled WGS sequence"/>
</dbReference>
<sequence length="65" mass="7236">MLAESHLSRHVQQSAKARIGTFIFRDSLDTSLLNLELSCQTLCLCIEAISICEGFPRNGSILRDI</sequence>
<dbReference type="RefSeq" id="XP_069197642.1">
    <property type="nucleotide sequence ID" value="XM_069348422.1"/>
</dbReference>
<evidence type="ECO:0000313" key="1">
    <source>
        <dbReference type="EMBL" id="KAL1297960.1"/>
    </source>
</evidence>